<accession>A0ABN6JT18</accession>
<dbReference type="EMBL" id="AP024957">
    <property type="protein sequence ID" value="BCZ84053.1"/>
    <property type="molecule type" value="Genomic_DNA"/>
</dbReference>
<gene>
    <name evidence="1" type="ORF">PTKU64_77280</name>
</gene>
<evidence type="ECO:0000313" key="2">
    <source>
        <dbReference type="Proteomes" id="UP001319874"/>
    </source>
</evidence>
<proteinExistence type="predicted"/>
<dbReference type="Proteomes" id="UP001319874">
    <property type="component" value="Chromosome 3"/>
</dbReference>
<protein>
    <submittedName>
        <fullName evidence="1">Uncharacterized protein</fullName>
    </submittedName>
</protein>
<organism evidence="1 2">
    <name type="scientific">Paraburkholderia terrae</name>
    <dbReference type="NCBI Taxonomy" id="311230"/>
    <lineage>
        <taxon>Bacteria</taxon>
        <taxon>Pseudomonadati</taxon>
        <taxon>Pseudomonadota</taxon>
        <taxon>Betaproteobacteria</taxon>
        <taxon>Burkholderiales</taxon>
        <taxon>Burkholderiaceae</taxon>
        <taxon>Paraburkholderia</taxon>
    </lineage>
</organism>
<keyword evidence="2" id="KW-1185">Reference proteome</keyword>
<sequence length="149" mass="14197">MGTVTTAQGAAALTNFLTGTTTSFADAANSVWQALTASSSYDKVTNAMAAGADLGSVGAGGLQMMQQFASNSAEAGALAGRIGTSSAQLSVAASSGAIAGTVYRNGFGSVTAAQLDAFSGSLLAAGALTAGPGMAVVLGTASALMVAFS</sequence>
<evidence type="ECO:0000313" key="1">
    <source>
        <dbReference type="EMBL" id="BCZ84053.1"/>
    </source>
</evidence>
<reference evidence="1 2" key="1">
    <citation type="journal article" date="2022" name="Front. Microbiol.">
        <title>Identification and characterization of a novel class of self-sufficient cytochrome P450 hydroxylase involved in cyclohexanecarboxylate degradation in Paraburkholderia terrae strain KU-64.</title>
        <authorList>
            <person name="Yamamoto T."/>
            <person name="Hasegawa Y."/>
            <person name="Iwaki H."/>
        </authorList>
    </citation>
    <scope>NUCLEOTIDE SEQUENCE [LARGE SCALE GENOMIC DNA]</scope>
    <source>
        <strain evidence="1 2">KU-64</strain>
    </source>
</reference>
<name>A0ABN6JT18_9BURK</name>
<dbReference type="RefSeq" id="WP_229515911.1">
    <property type="nucleotide sequence ID" value="NZ_AP024957.1"/>
</dbReference>